<evidence type="ECO:0000256" key="6">
    <source>
        <dbReference type="ARBA" id="ARBA00023002"/>
    </source>
</evidence>
<dbReference type="Gene3D" id="3.50.50.60">
    <property type="entry name" value="FAD/NAD(P)-binding domain"/>
    <property type="match status" value="2"/>
</dbReference>
<feature type="compositionally biased region" description="Polar residues" evidence="8">
    <location>
        <begin position="576"/>
        <end position="595"/>
    </location>
</feature>
<evidence type="ECO:0000256" key="1">
    <source>
        <dbReference type="ARBA" id="ARBA00001974"/>
    </source>
</evidence>
<organism evidence="9 10">
    <name type="scientific">Polypterus senegalus</name>
    <name type="common">Senegal bichir</name>
    <dbReference type="NCBI Taxonomy" id="55291"/>
    <lineage>
        <taxon>Eukaryota</taxon>
        <taxon>Metazoa</taxon>
        <taxon>Chordata</taxon>
        <taxon>Craniata</taxon>
        <taxon>Vertebrata</taxon>
        <taxon>Euteleostomi</taxon>
        <taxon>Actinopterygii</taxon>
        <taxon>Polypteriformes</taxon>
        <taxon>Polypteridae</taxon>
        <taxon>Polypterus</taxon>
    </lineage>
</organism>
<keyword evidence="3" id="KW-0285">Flavoprotein</keyword>
<comment type="caution">
    <text evidence="9">The sequence shown here is derived from an EMBL/GenBank/DDBJ whole genome shotgun (WGS) entry which is preliminary data.</text>
</comment>
<feature type="compositionally biased region" description="Basic and acidic residues" evidence="8">
    <location>
        <begin position="912"/>
        <end position="922"/>
    </location>
</feature>
<dbReference type="InterPro" id="IPR000960">
    <property type="entry name" value="Flavin_mOase"/>
</dbReference>
<feature type="compositionally biased region" description="Polar residues" evidence="8">
    <location>
        <begin position="870"/>
        <end position="880"/>
    </location>
</feature>
<dbReference type="AlphaFoldDB" id="A0A8X7XFS8"/>
<feature type="non-terminal residue" evidence="9">
    <location>
        <position position="972"/>
    </location>
</feature>
<feature type="region of interest" description="Disordered" evidence="8">
    <location>
        <begin position="912"/>
        <end position="945"/>
    </location>
</feature>
<feature type="region of interest" description="Disordered" evidence="8">
    <location>
        <begin position="707"/>
        <end position="726"/>
    </location>
</feature>
<dbReference type="GO" id="GO:0009301">
    <property type="term" value="P:snRNA transcription"/>
    <property type="evidence" value="ECO:0007669"/>
    <property type="project" value="InterPro"/>
</dbReference>
<feature type="region of interest" description="Disordered" evidence="8">
    <location>
        <begin position="576"/>
        <end position="630"/>
    </location>
</feature>
<evidence type="ECO:0000256" key="5">
    <source>
        <dbReference type="ARBA" id="ARBA00022857"/>
    </source>
</evidence>
<feature type="region of interest" description="Disordered" evidence="8">
    <location>
        <begin position="538"/>
        <end position="564"/>
    </location>
</feature>
<dbReference type="EMBL" id="JAATIS010000485">
    <property type="protein sequence ID" value="KAG2467898.1"/>
    <property type="molecule type" value="Genomic_DNA"/>
</dbReference>
<dbReference type="FunFam" id="3.50.50.60:FF:000138">
    <property type="entry name" value="Flavin-containing monooxygenase"/>
    <property type="match status" value="1"/>
</dbReference>
<feature type="compositionally biased region" description="Polar residues" evidence="8">
    <location>
        <begin position="741"/>
        <end position="758"/>
    </location>
</feature>
<accession>A0A8X7XFS8</accession>
<dbReference type="Pfam" id="PF11035">
    <property type="entry name" value="SNAPC2"/>
    <property type="match status" value="1"/>
</dbReference>
<sequence>MSAKKLRVAVIGAGASGLCAARHLLLRQDIFFPPVVYERTNHVAGIWVYDERFGQDENGLPVHSSIYRDLRTNLPKEIMAFPDYPFDPLLPSFMHHTVVRQYLEEYCNSSGITEHIRFNTLVEDVRPIITEASSSGTTWQVSSIKGKQTFTDCFEAVFVCNGHYSVPHIPEIPGLENFTGRIMHSHDYRTPEPFTGQSVVLLGVGPSGLDIALDLSTVTAHVTISHNNSPLSCPLPKGVYQVPGVRSVNKQGELVFKDGTRTKPDIFMFCTGYKYTFPFLSQEVAVDVHENYITPLYKHLVHTAFPSLFFVGLCQMICPFPFFHCQVLFALAVLNGSCKLPTRDQMDQETAQETLSRLQSGILQRHLMRVFNSLVKTMKPPPRRRVAPNRFSGIQAKPNNKPVWSTWTLQERRALLAALKQQRDRKEIDTSVIQEKLPTRSLEQITEFVEFLKSSVSRHVSKRLYSRHLEEKKKVVPIQIWTEVAEKLAGQLETSMSSAFSQMLTIASTEPCSLLHSLPPKRTFVTERPILTRVDKKQQELHTENQGGQRFSPPVPSSQNQGLSLCKNNTVISPASLNPVTQNPELPQIISSDSRPNPRMAHITLCPSDRSSSSQNSVDRDVLPTSSTETSVSLPSVVSISHPSCNTQNILNTNSSDVHLPPAINTSSLCMATQQVQPVKYVQTSGMTNENGNSSIIYPKPNLAATPSTSKVVSNQTNPQTSNTFPATSVQQDALNHDSTDQQVSLPQSSNNESCSGMPSQNFNVDFEKLYRYLNFTCKGGNEPRMTALESAVILDLILSLPEELLLLDGKELQLHVRQCYAMLISAPSACRKQSNDASTRKVCKTPLVSSISEGNESATVGHEVPLLGNPTSQTNNKCGINPESTVTCRSKENEKDGSACSSTAEICQEKDRTMAAEKSPENDQSTKSTQSSSEQGVPGTSKKFWSEAGFCPLNPFMFPPQLLKRIETNGE</sequence>
<proteinExistence type="inferred from homology"/>
<dbReference type="PANTHER" id="PTHR23023">
    <property type="entry name" value="DIMETHYLANILINE MONOOXYGENASE"/>
    <property type="match status" value="1"/>
</dbReference>
<dbReference type="Pfam" id="PF00743">
    <property type="entry name" value="FMO-like"/>
    <property type="match status" value="2"/>
</dbReference>
<evidence type="ECO:0000313" key="10">
    <source>
        <dbReference type="Proteomes" id="UP000886611"/>
    </source>
</evidence>
<feature type="compositionally biased region" description="Low complexity" evidence="8">
    <location>
        <begin position="608"/>
        <end position="617"/>
    </location>
</feature>
<protein>
    <submittedName>
        <fullName evidence="9">GSOX3 monooxygenase</fullName>
    </submittedName>
</protein>
<keyword evidence="5" id="KW-0521">NADP</keyword>
<feature type="region of interest" description="Disordered" evidence="8">
    <location>
        <begin position="855"/>
        <end position="880"/>
    </location>
</feature>
<comment type="similarity">
    <text evidence="2">Belongs to the FMO family.</text>
</comment>
<dbReference type="SUPFAM" id="SSF51905">
    <property type="entry name" value="FAD/NAD(P)-binding domain"/>
    <property type="match status" value="2"/>
</dbReference>
<dbReference type="GO" id="GO:0016251">
    <property type="term" value="F:RNA polymerase II general transcription initiation factor activity"/>
    <property type="evidence" value="ECO:0007669"/>
    <property type="project" value="InterPro"/>
</dbReference>
<dbReference type="InterPro" id="IPR021281">
    <property type="entry name" value="SNAPC2"/>
</dbReference>
<evidence type="ECO:0000256" key="4">
    <source>
        <dbReference type="ARBA" id="ARBA00022827"/>
    </source>
</evidence>
<dbReference type="GO" id="GO:0050660">
    <property type="term" value="F:flavin adenine dinucleotide binding"/>
    <property type="evidence" value="ECO:0007669"/>
    <property type="project" value="InterPro"/>
</dbReference>
<comment type="cofactor">
    <cofactor evidence="1">
        <name>FAD</name>
        <dbReference type="ChEBI" id="CHEBI:57692"/>
    </cofactor>
</comment>
<name>A0A8X7XFS8_POLSE</name>
<dbReference type="InterPro" id="IPR020946">
    <property type="entry name" value="Flavin_mOase-like"/>
</dbReference>
<dbReference type="GO" id="GO:0050661">
    <property type="term" value="F:NADP binding"/>
    <property type="evidence" value="ECO:0007669"/>
    <property type="project" value="InterPro"/>
</dbReference>
<dbReference type="Proteomes" id="UP000886611">
    <property type="component" value="Unassembled WGS sequence"/>
</dbReference>
<evidence type="ECO:0000256" key="3">
    <source>
        <dbReference type="ARBA" id="ARBA00022630"/>
    </source>
</evidence>
<keyword evidence="7 9" id="KW-0503">Monooxygenase</keyword>
<evidence type="ECO:0000256" key="8">
    <source>
        <dbReference type="SAM" id="MobiDB-lite"/>
    </source>
</evidence>
<dbReference type="GO" id="GO:0004499">
    <property type="term" value="F:N,N-dimethylaniline monooxygenase activity"/>
    <property type="evidence" value="ECO:0007669"/>
    <property type="project" value="InterPro"/>
</dbReference>
<keyword evidence="4" id="KW-0274">FAD</keyword>
<dbReference type="PRINTS" id="PR00370">
    <property type="entry name" value="FMOXYGENASE"/>
</dbReference>
<reference evidence="9 10" key="1">
    <citation type="journal article" date="2021" name="Cell">
        <title>Tracing the genetic footprints of vertebrate landing in non-teleost ray-finned fishes.</title>
        <authorList>
            <person name="Bi X."/>
            <person name="Wang K."/>
            <person name="Yang L."/>
            <person name="Pan H."/>
            <person name="Jiang H."/>
            <person name="Wei Q."/>
            <person name="Fang M."/>
            <person name="Yu H."/>
            <person name="Zhu C."/>
            <person name="Cai Y."/>
            <person name="He Y."/>
            <person name="Gan X."/>
            <person name="Zeng H."/>
            <person name="Yu D."/>
            <person name="Zhu Y."/>
            <person name="Jiang H."/>
            <person name="Qiu Q."/>
            <person name="Yang H."/>
            <person name="Zhang Y.E."/>
            <person name="Wang W."/>
            <person name="Zhu M."/>
            <person name="He S."/>
            <person name="Zhang G."/>
        </authorList>
    </citation>
    <scope>NUCLEOTIDE SEQUENCE [LARGE SCALE GENOMIC DNA]</scope>
    <source>
        <strain evidence="9">Bchr_013</strain>
    </source>
</reference>
<feature type="non-terminal residue" evidence="9">
    <location>
        <position position="1"/>
    </location>
</feature>
<keyword evidence="6" id="KW-0560">Oxidoreductase</keyword>
<gene>
    <name evidence="9" type="primary">Fmogsox3</name>
    <name evidence="9" type="ORF">GTO96_0014684</name>
</gene>
<dbReference type="InterPro" id="IPR036188">
    <property type="entry name" value="FAD/NAD-bd_sf"/>
</dbReference>
<feature type="region of interest" description="Disordered" evidence="8">
    <location>
        <begin position="736"/>
        <end position="758"/>
    </location>
</feature>
<keyword evidence="10" id="KW-1185">Reference proteome</keyword>
<evidence type="ECO:0000256" key="7">
    <source>
        <dbReference type="ARBA" id="ARBA00023033"/>
    </source>
</evidence>
<evidence type="ECO:0000256" key="2">
    <source>
        <dbReference type="ARBA" id="ARBA00009183"/>
    </source>
</evidence>
<dbReference type="InterPro" id="IPR050346">
    <property type="entry name" value="FMO-like"/>
</dbReference>
<evidence type="ECO:0000313" key="9">
    <source>
        <dbReference type="EMBL" id="KAG2467898.1"/>
    </source>
</evidence>